<evidence type="ECO:0000313" key="5">
    <source>
        <dbReference type="Proteomes" id="UP001649230"/>
    </source>
</evidence>
<accession>A0ABY3SCN3</accession>
<keyword evidence="3" id="KW-0732">Signal</keyword>
<reference evidence="4 5" key="1">
    <citation type="journal article" date="2024" name="Int. J. Syst. Evol. Microbiol.">
        <title>Paenibacillus hexagrammi sp. nov., a novel bacterium isolated from the gut content of Hexagrammos agrammus.</title>
        <authorList>
            <person name="Jung H.K."/>
            <person name="Kim D.G."/>
            <person name="Zin H."/>
            <person name="Park J."/>
            <person name="Jung H."/>
            <person name="Kim Y.O."/>
            <person name="Kong H.J."/>
            <person name="Kim J.W."/>
            <person name="Kim Y.S."/>
        </authorList>
    </citation>
    <scope>NUCLEOTIDE SEQUENCE [LARGE SCALE GENOMIC DNA]</scope>
    <source>
        <strain evidence="4 5">YPD9-1</strain>
    </source>
</reference>
<gene>
    <name evidence="4" type="ORF">L0M14_18490</name>
</gene>
<dbReference type="InterPro" id="IPR006059">
    <property type="entry name" value="SBP"/>
</dbReference>
<dbReference type="Pfam" id="PF13416">
    <property type="entry name" value="SBP_bac_8"/>
    <property type="match status" value="1"/>
</dbReference>
<dbReference type="SUPFAM" id="SSF53850">
    <property type="entry name" value="Periplasmic binding protein-like II"/>
    <property type="match status" value="1"/>
</dbReference>
<dbReference type="PANTHER" id="PTHR30061:SF50">
    <property type="entry name" value="MALTOSE_MALTODEXTRIN-BINDING PERIPLASMIC PROTEIN"/>
    <property type="match status" value="1"/>
</dbReference>
<protein>
    <submittedName>
        <fullName evidence="4">Extracellular solute-binding protein</fullName>
    </submittedName>
</protein>
<keyword evidence="2" id="KW-0813">Transport</keyword>
<name>A0ABY3SCN3_9BACL</name>
<dbReference type="Proteomes" id="UP001649230">
    <property type="component" value="Chromosome"/>
</dbReference>
<evidence type="ECO:0000256" key="1">
    <source>
        <dbReference type="ARBA" id="ARBA00008520"/>
    </source>
</evidence>
<keyword evidence="5" id="KW-1185">Reference proteome</keyword>
<organism evidence="4 5">
    <name type="scientific">Paenibacillus hexagrammi</name>
    <dbReference type="NCBI Taxonomy" id="2908839"/>
    <lineage>
        <taxon>Bacteria</taxon>
        <taxon>Bacillati</taxon>
        <taxon>Bacillota</taxon>
        <taxon>Bacilli</taxon>
        <taxon>Bacillales</taxon>
        <taxon>Paenibacillaceae</taxon>
        <taxon>Paenibacillus</taxon>
    </lineage>
</organism>
<proteinExistence type="inferred from homology"/>
<evidence type="ECO:0000256" key="3">
    <source>
        <dbReference type="ARBA" id="ARBA00022729"/>
    </source>
</evidence>
<evidence type="ECO:0000256" key="2">
    <source>
        <dbReference type="ARBA" id="ARBA00022448"/>
    </source>
</evidence>
<dbReference type="EMBL" id="CP090978">
    <property type="protein sequence ID" value="UJF31754.1"/>
    <property type="molecule type" value="Genomic_DNA"/>
</dbReference>
<sequence>MTTHKKEIVLWHEFDGPGDTSIEVLEEICQLYSQRNNVRVVTEVMSIQELGRRIGEVAGTDLAPHIAFVPADMACYYESGKYSQVPGDFVEDLLDSDALATMQVNGMQYGIPTLLGNHLVLYYNKDVWDEAPQSWDAIAALQPGLQSKGIIPIGADLEQSYWFIPFLTAFGGWLMKDGKPDLIHEPLLQALQFVLSQLEQGTMVSLNGSTDLLETFISGEVGAIICGEWNFDYLSQHMKDKLGVGRLPRIHGQASVPMSSSIGMIFPNGALEGDLREELRSFARFMLSVECQLKWADQVQRIPANSSARRLVTANSTPNKAQILALLQESRPMPIDTLMIHNWVAMEQGLRTLFEEKNPEAALGQIEKTLHQALVEVGAR</sequence>
<dbReference type="RefSeq" id="WP_235118099.1">
    <property type="nucleotide sequence ID" value="NZ_CP090978.1"/>
</dbReference>
<dbReference type="PANTHER" id="PTHR30061">
    <property type="entry name" value="MALTOSE-BINDING PERIPLASMIC PROTEIN"/>
    <property type="match status" value="1"/>
</dbReference>
<evidence type="ECO:0000313" key="4">
    <source>
        <dbReference type="EMBL" id="UJF31754.1"/>
    </source>
</evidence>
<comment type="similarity">
    <text evidence="1">Belongs to the bacterial solute-binding protein 1 family.</text>
</comment>
<dbReference type="Gene3D" id="3.40.190.10">
    <property type="entry name" value="Periplasmic binding protein-like II"/>
    <property type="match status" value="2"/>
</dbReference>